<dbReference type="Proteomes" id="UP001303046">
    <property type="component" value="Unassembled WGS sequence"/>
</dbReference>
<dbReference type="EMBL" id="JAVFWL010000006">
    <property type="protein sequence ID" value="KAK6764875.1"/>
    <property type="molecule type" value="Genomic_DNA"/>
</dbReference>
<protein>
    <submittedName>
        <fullName evidence="1">Uncharacterized protein</fullName>
    </submittedName>
</protein>
<organism evidence="1 2">
    <name type="scientific">Necator americanus</name>
    <name type="common">Human hookworm</name>
    <dbReference type="NCBI Taxonomy" id="51031"/>
    <lineage>
        <taxon>Eukaryota</taxon>
        <taxon>Metazoa</taxon>
        <taxon>Ecdysozoa</taxon>
        <taxon>Nematoda</taxon>
        <taxon>Chromadorea</taxon>
        <taxon>Rhabditida</taxon>
        <taxon>Rhabditina</taxon>
        <taxon>Rhabditomorpha</taxon>
        <taxon>Strongyloidea</taxon>
        <taxon>Ancylostomatidae</taxon>
        <taxon>Bunostominae</taxon>
        <taxon>Necator</taxon>
    </lineage>
</organism>
<accession>A0ABR1EQH9</accession>
<name>A0ABR1EQH9_NECAM</name>
<evidence type="ECO:0000313" key="1">
    <source>
        <dbReference type="EMBL" id="KAK6764875.1"/>
    </source>
</evidence>
<sequence length="95" mass="9861">MATPESLCKAVSVDLRILFDSFENGGVFDSVEASRPGLVFEVGLSACEASEPALVSLDGSGVLAQSTVDVAGCYRCSGAATPFIEDDSSKLLLRN</sequence>
<reference evidence="1 2" key="1">
    <citation type="submission" date="2023-08" db="EMBL/GenBank/DDBJ databases">
        <title>A Necator americanus chromosomal reference genome.</title>
        <authorList>
            <person name="Ilik V."/>
            <person name="Petrzelkova K.J."/>
            <person name="Pardy F."/>
            <person name="Fuh T."/>
            <person name="Niatou-Singa F.S."/>
            <person name="Gouil Q."/>
            <person name="Baker L."/>
            <person name="Ritchie M.E."/>
            <person name="Jex A.R."/>
            <person name="Gazzola D."/>
            <person name="Li H."/>
            <person name="Toshio Fujiwara R."/>
            <person name="Zhan B."/>
            <person name="Aroian R.V."/>
            <person name="Pafco B."/>
            <person name="Schwarz E.M."/>
        </authorList>
    </citation>
    <scope>NUCLEOTIDE SEQUENCE [LARGE SCALE GENOMIC DNA]</scope>
    <source>
        <strain evidence="1 2">Aroian</strain>
        <tissue evidence="1">Whole animal</tissue>
    </source>
</reference>
<comment type="caution">
    <text evidence="1">The sequence shown here is derived from an EMBL/GenBank/DDBJ whole genome shotgun (WGS) entry which is preliminary data.</text>
</comment>
<evidence type="ECO:0000313" key="2">
    <source>
        <dbReference type="Proteomes" id="UP001303046"/>
    </source>
</evidence>
<proteinExistence type="predicted"/>
<gene>
    <name evidence="1" type="primary">Necator_chrX.g25155</name>
    <name evidence="1" type="ORF">RB195_024989</name>
</gene>
<keyword evidence="2" id="KW-1185">Reference proteome</keyword>